<dbReference type="PANTHER" id="PTHR31020:SF1">
    <property type="entry name" value="TRANSMEMBRANE PROTEIN 174"/>
    <property type="match status" value="1"/>
</dbReference>
<dbReference type="OMA" id="YYTIYPP"/>
<protein>
    <submittedName>
        <fullName evidence="3">Transmembrane protein 174</fullName>
    </submittedName>
</protein>
<gene>
    <name evidence="3" type="primary">TMEM174</name>
    <name evidence="3" type="synonym">tmem174</name>
</gene>
<dbReference type="InParanoid" id="A0A671W705"/>
<evidence type="ECO:0000256" key="2">
    <source>
        <dbReference type="SAM" id="Phobius"/>
    </source>
</evidence>
<evidence type="ECO:0000313" key="4">
    <source>
        <dbReference type="Proteomes" id="UP000472265"/>
    </source>
</evidence>
<organism evidence="3 4">
    <name type="scientific">Sparus aurata</name>
    <name type="common">Gilthead sea bream</name>
    <dbReference type="NCBI Taxonomy" id="8175"/>
    <lineage>
        <taxon>Eukaryota</taxon>
        <taxon>Metazoa</taxon>
        <taxon>Chordata</taxon>
        <taxon>Craniata</taxon>
        <taxon>Vertebrata</taxon>
        <taxon>Euteleostomi</taxon>
        <taxon>Actinopterygii</taxon>
        <taxon>Neopterygii</taxon>
        <taxon>Teleostei</taxon>
        <taxon>Neoteleostei</taxon>
        <taxon>Acanthomorphata</taxon>
        <taxon>Eupercaria</taxon>
        <taxon>Spariformes</taxon>
        <taxon>Sparidae</taxon>
        <taxon>Sparus</taxon>
    </lineage>
</organism>
<keyword evidence="2" id="KW-0472">Membrane</keyword>
<name>A0A671W705_SPAAU</name>
<proteinExistence type="predicted"/>
<dbReference type="GeneTree" id="ENSGT00390000004161"/>
<keyword evidence="2" id="KW-1133">Transmembrane helix</keyword>
<feature type="transmembrane region" description="Helical" evidence="2">
    <location>
        <begin position="50"/>
        <end position="72"/>
    </location>
</feature>
<dbReference type="OrthoDB" id="9931655at2759"/>
<dbReference type="Proteomes" id="UP000472265">
    <property type="component" value="Chromosome 12"/>
</dbReference>
<dbReference type="RefSeq" id="XP_030292279.1">
    <property type="nucleotide sequence ID" value="XM_030436419.1"/>
</dbReference>
<accession>A0A671W705</accession>
<dbReference type="InterPro" id="IPR027835">
    <property type="entry name" value="TMEM174"/>
</dbReference>
<feature type="compositionally biased region" description="Basic and acidic residues" evidence="1">
    <location>
        <begin position="174"/>
        <end position="190"/>
    </location>
</feature>
<reference evidence="3" key="1">
    <citation type="submission" date="2021-04" db="EMBL/GenBank/DDBJ databases">
        <authorList>
            <consortium name="Wellcome Sanger Institute Data Sharing"/>
        </authorList>
    </citation>
    <scope>NUCLEOTIDE SEQUENCE [LARGE SCALE GENOMIC DNA]</scope>
</reference>
<reference evidence="3" key="2">
    <citation type="submission" date="2025-08" db="UniProtKB">
        <authorList>
            <consortium name="Ensembl"/>
        </authorList>
    </citation>
    <scope>IDENTIFICATION</scope>
</reference>
<dbReference type="Ensembl" id="ENSSAUT00010034079.1">
    <property type="protein sequence ID" value="ENSSAUP00010032356.1"/>
    <property type="gene ID" value="ENSSAUG00010013732.1"/>
</dbReference>
<evidence type="ECO:0000313" key="3">
    <source>
        <dbReference type="Ensembl" id="ENSSAUP00010032356.1"/>
    </source>
</evidence>
<sequence>MVVPSPDTLLDRMKFGATLFFTGIFIDLVGVVFTVTGWEHYRASSTFEWTQILGPVIIIIGGTFIVISVWRFRILSCWSCKQWDEEVAEMEDTSTGHTFTLSCINQQVVFSGATTMLCVPPVYDFRNQEVRQTIDFQPGRSVSLASIPSYESVCCVDNTAFTAEEESSAGNTGTDHRTSRSEEERQRDGGDSGSTRSRPPAYEDIYPSIHKHNRT</sequence>
<keyword evidence="2" id="KW-0812">Transmembrane</keyword>
<feature type="region of interest" description="Disordered" evidence="1">
    <location>
        <begin position="165"/>
        <end position="215"/>
    </location>
</feature>
<feature type="transmembrane region" description="Helical" evidence="2">
    <location>
        <begin position="15"/>
        <end position="38"/>
    </location>
</feature>
<dbReference type="AlphaFoldDB" id="A0A671W705"/>
<keyword evidence="4" id="KW-1185">Reference proteome</keyword>
<dbReference type="PANTHER" id="PTHR31020">
    <property type="entry name" value="TRANSMEMBRANE PROTEIN 174"/>
    <property type="match status" value="1"/>
</dbReference>
<dbReference type="GeneID" id="115593077"/>
<dbReference type="Pfam" id="PF15029">
    <property type="entry name" value="TMEM174"/>
    <property type="match status" value="1"/>
</dbReference>
<evidence type="ECO:0000256" key="1">
    <source>
        <dbReference type="SAM" id="MobiDB-lite"/>
    </source>
</evidence>
<reference evidence="3" key="3">
    <citation type="submission" date="2025-09" db="UniProtKB">
        <authorList>
            <consortium name="Ensembl"/>
        </authorList>
    </citation>
    <scope>IDENTIFICATION</scope>
</reference>